<feature type="region of interest" description="Disordered" evidence="1">
    <location>
        <begin position="90"/>
        <end position="133"/>
    </location>
</feature>
<evidence type="ECO:0000313" key="3">
    <source>
        <dbReference type="Proteomes" id="UP001164929"/>
    </source>
</evidence>
<evidence type="ECO:0000256" key="1">
    <source>
        <dbReference type="SAM" id="MobiDB-lite"/>
    </source>
</evidence>
<comment type="caution">
    <text evidence="2">The sequence shown here is derived from an EMBL/GenBank/DDBJ whole genome shotgun (WGS) entry which is preliminary data.</text>
</comment>
<name>A0AAD6M0V3_9ROSI</name>
<proteinExistence type="predicted"/>
<sequence>MEVLLWRAVVQRHQETIKILQVGSSSAPLRNQQNLTHGGAIVAGSSSVKPRNQQDLTKEGALMAGSSSVPPQRVLQDSIASHNASLAPIQEGNQPIPVHSLHQGCNNSPRLPKPSTGHLQIDSTSPISSSLKANPASSSFCSAQMINCERVMPMHATDTLPLQAFMKPMIPNHASVAYKDRTLKPHFGSQNIHTFSFVIPLQPSNEGHSNNGQISRRNKGLAPVSWQAQNSAHCILKLFMFLSEDKIYGYIFPRLVSKLGMVSIHSSIYMSRKIEMALTTISGNCVGQSMLAFHRLLRLHSMQK</sequence>
<accession>A0AAD6M0V3</accession>
<organism evidence="2 3">
    <name type="scientific">Populus alba x Populus x berolinensis</name>
    <dbReference type="NCBI Taxonomy" id="444605"/>
    <lineage>
        <taxon>Eukaryota</taxon>
        <taxon>Viridiplantae</taxon>
        <taxon>Streptophyta</taxon>
        <taxon>Embryophyta</taxon>
        <taxon>Tracheophyta</taxon>
        <taxon>Spermatophyta</taxon>
        <taxon>Magnoliopsida</taxon>
        <taxon>eudicotyledons</taxon>
        <taxon>Gunneridae</taxon>
        <taxon>Pentapetalae</taxon>
        <taxon>rosids</taxon>
        <taxon>fabids</taxon>
        <taxon>Malpighiales</taxon>
        <taxon>Salicaceae</taxon>
        <taxon>Saliceae</taxon>
        <taxon>Populus</taxon>
    </lineage>
</organism>
<dbReference type="Proteomes" id="UP001164929">
    <property type="component" value="Chromosome 12"/>
</dbReference>
<keyword evidence="3" id="KW-1185">Reference proteome</keyword>
<dbReference type="AlphaFoldDB" id="A0AAD6M0V3"/>
<evidence type="ECO:0000313" key="2">
    <source>
        <dbReference type="EMBL" id="KAJ6976770.1"/>
    </source>
</evidence>
<protein>
    <submittedName>
        <fullName evidence="2">Uncharacterized protein</fullName>
    </submittedName>
</protein>
<feature type="compositionally biased region" description="Polar residues" evidence="1">
    <location>
        <begin position="117"/>
        <end position="127"/>
    </location>
</feature>
<reference evidence="2" key="1">
    <citation type="journal article" date="2023" name="Mol. Ecol. Resour.">
        <title>Chromosome-level genome assembly of a triploid poplar Populus alba 'Berolinensis'.</title>
        <authorList>
            <person name="Chen S."/>
            <person name="Yu Y."/>
            <person name="Wang X."/>
            <person name="Wang S."/>
            <person name="Zhang T."/>
            <person name="Zhou Y."/>
            <person name="He R."/>
            <person name="Meng N."/>
            <person name="Wang Y."/>
            <person name="Liu W."/>
            <person name="Liu Z."/>
            <person name="Liu J."/>
            <person name="Guo Q."/>
            <person name="Huang H."/>
            <person name="Sederoff R.R."/>
            <person name="Wang G."/>
            <person name="Qu G."/>
            <person name="Chen S."/>
        </authorList>
    </citation>
    <scope>NUCLEOTIDE SEQUENCE</scope>
    <source>
        <strain evidence="2">SC-2020</strain>
    </source>
</reference>
<dbReference type="EMBL" id="JAQIZT010000012">
    <property type="protein sequence ID" value="KAJ6976770.1"/>
    <property type="molecule type" value="Genomic_DNA"/>
</dbReference>
<gene>
    <name evidence="2" type="ORF">NC653_028822</name>
</gene>